<keyword evidence="4 7" id="KW-0812">Transmembrane</keyword>
<dbReference type="EMBL" id="BPPZ01000003">
    <property type="protein sequence ID" value="GJD13821.1"/>
    <property type="molecule type" value="Genomic_DNA"/>
</dbReference>
<evidence type="ECO:0000313" key="11">
    <source>
        <dbReference type="EMBL" id="OSH01055.1"/>
    </source>
</evidence>
<reference evidence="10" key="3">
    <citation type="submission" date="2022-06" db="EMBL/GenBank/DDBJ databases">
        <title>Isolation of gut microbiota from human fecal samples.</title>
        <authorList>
            <person name="Pamer E.G."/>
            <person name="Barat B."/>
            <person name="Waligurski E."/>
            <person name="Medina S."/>
            <person name="Paddock L."/>
            <person name="Mostad J."/>
        </authorList>
    </citation>
    <scope>NUCLEOTIDE SEQUENCE</scope>
    <source>
        <strain evidence="10">SL.1.01</strain>
    </source>
</reference>
<dbReference type="RefSeq" id="WP_080716503.1">
    <property type="nucleotide sequence ID" value="NZ_BPPZ01000003.1"/>
</dbReference>
<evidence type="ECO:0000313" key="12">
    <source>
        <dbReference type="Proteomes" id="UP000193208"/>
    </source>
</evidence>
<dbReference type="Gene3D" id="1.10.3720.10">
    <property type="entry name" value="MetI-like"/>
    <property type="match status" value="1"/>
</dbReference>
<gene>
    <name evidence="11" type="ORF">AL0467_0107</name>
    <name evidence="9" type="ORF">BIFAD42_08050</name>
    <name evidence="10" type="ORF">NE692_05820</name>
</gene>
<reference evidence="9" key="2">
    <citation type="submission" date="2021-08" db="EMBL/GenBank/DDBJ databases">
        <title>Draft genome sequence of the GABA producer Bifidobacterium adolescentis 4-2, isolated from healthy human feces.</title>
        <authorList>
            <person name="Altaib H."/>
            <person name="Niwa R."/>
            <person name="Abe M."/>
            <person name="Suzuki T."/>
        </authorList>
    </citation>
    <scope>NUCLEOTIDE SEQUENCE</scope>
    <source>
        <strain evidence="9">4-2</strain>
    </source>
</reference>
<dbReference type="PANTHER" id="PTHR43744">
    <property type="entry name" value="ABC TRANSPORTER PERMEASE PROTEIN MG189-RELATED-RELATED"/>
    <property type="match status" value="1"/>
</dbReference>
<name>A0A076JES0_BIFAD</name>
<evidence type="ECO:0000256" key="6">
    <source>
        <dbReference type="ARBA" id="ARBA00023136"/>
    </source>
</evidence>
<dbReference type="Pfam" id="PF00528">
    <property type="entry name" value="BPD_transp_1"/>
    <property type="match status" value="1"/>
</dbReference>
<dbReference type="Proteomes" id="UP001206013">
    <property type="component" value="Unassembled WGS sequence"/>
</dbReference>
<dbReference type="EMBL" id="LNKI01000001">
    <property type="protein sequence ID" value="OSH01055.1"/>
    <property type="molecule type" value="Genomic_DNA"/>
</dbReference>
<comment type="caution">
    <text evidence="11">The sequence shown here is derived from an EMBL/GenBank/DDBJ whole genome shotgun (WGS) entry which is preliminary data.</text>
</comment>
<dbReference type="PANTHER" id="PTHR43744:SF3">
    <property type="entry name" value="LACTOSE TRANSPORT SYSTEM PERMEASE PROTEIN LACG"/>
    <property type="match status" value="1"/>
</dbReference>
<feature type="transmembrane region" description="Helical" evidence="7">
    <location>
        <begin position="34"/>
        <end position="56"/>
    </location>
</feature>
<feature type="transmembrane region" description="Helical" evidence="7">
    <location>
        <begin position="97"/>
        <end position="117"/>
    </location>
</feature>
<keyword evidence="5 7" id="KW-1133">Transmembrane helix</keyword>
<keyword evidence="6 7" id="KW-0472">Membrane</keyword>
<comment type="subcellular location">
    <subcellularLocation>
        <location evidence="1 7">Cell membrane</location>
        <topology evidence="1 7">Multi-pass membrane protein</topology>
    </subcellularLocation>
</comment>
<feature type="domain" description="ABC transmembrane type-1" evidence="8">
    <location>
        <begin position="93"/>
        <end position="283"/>
    </location>
</feature>
<dbReference type="eggNOG" id="COG0395">
    <property type="taxonomic scope" value="Bacteria"/>
</dbReference>
<protein>
    <submittedName>
        <fullName evidence="11">Binding-protein-dependent transport systems inner membrane component</fullName>
    </submittedName>
    <submittedName>
        <fullName evidence="10">Carbohydrate ABC transporter permease</fullName>
    </submittedName>
    <submittedName>
        <fullName evidence="9">Sugar ABC transporter permease(conserved hypothetical)</fullName>
    </submittedName>
</protein>
<feature type="transmembrane region" description="Helical" evidence="7">
    <location>
        <begin position="129"/>
        <end position="149"/>
    </location>
</feature>
<evidence type="ECO:0000256" key="5">
    <source>
        <dbReference type="ARBA" id="ARBA00022989"/>
    </source>
</evidence>
<dbReference type="InterPro" id="IPR000515">
    <property type="entry name" value="MetI-like"/>
</dbReference>
<feature type="transmembrane region" description="Helical" evidence="7">
    <location>
        <begin position="161"/>
        <end position="180"/>
    </location>
</feature>
<evidence type="ECO:0000256" key="2">
    <source>
        <dbReference type="ARBA" id="ARBA00022448"/>
    </source>
</evidence>
<dbReference type="SUPFAM" id="SSF161098">
    <property type="entry name" value="MetI-like"/>
    <property type="match status" value="1"/>
</dbReference>
<evidence type="ECO:0000256" key="7">
    <source>
        <dbReference type="RuleBase" id="RU363032"/>
    </source>
</evidence>
<evidence type="ECO:0000256" key="1">
    <source>
        <dbReference type="ARBA" id="ARBA00004651"/>
    </source>
</evidence>
<evidence type="ECO:0000313" key="9">
    <source>
        <dbReference type="EMBL" id="GJD13821.1"/>
    </source>
</evidence>
<proteinExistence type="inferred from homology"/>
<sequence length="298" mass="33028">MMTDAVALAKERSAAKTAGFWYKFKIGVAVFLKYFSLIFVAFMMLLPLVSCFVTAAKTDKEYQSTSVMDMPKNWFNFDNYVQAFVASNMAVAFRNSIIVVVVVLVVTTIIGTMLAYVLSRFQFPGNGLIRGMFALAALLPGIAMQVALYKMMVNFHAVNTMWGYIVMMCGTDVISIYVFIQFFENISTSLDEAAIMDGASYFTVYYKILLPLLKPAIVTCAILKGVGVYNEYYAANLYLQDANLKTIAIALYSFTGPMGSKYNLICAGVIITLLPMLILFLIFQKQIYSGIAAGSVKE</sequence>
<dbReference type="GO" id="GO:0005886">
    <property type="term" value="C:plasma membrane"/>
    <property type="evidence" value="ECO:0007669"/>
    <property type="project" value="UniProtKB-SubCell"/>
</dbReference>
<dbReference type="EMBL" id="JANFYM010000004">
    <property type="protein sequence ID" value="MCQ4792976.1"/>
    <property type="molecule type" value="Genomic_DNA"/>
</dbReference>
<dbReference type="CDD" id="cd06261">
    <property type="entry name" value="TM_PBP2"/>
    <property type="match status" value="1"/>
</dbReference>
<dbReference type="AlphaFoldDB" id="A0A076JES0"/>
<comment type="similarity">
    <text evidence="7">Belongs to the binding-protein-dependent transport system permease family.</text>
</comment>
<dbReference type="KEGG" id="badl:BADO_0077"/>
<organism evidence="11 12">
    <name type="scientific">Bifidobacterium adolescentis</name>
    <dbReference type="NCBI Taxonomy" id="1680"/>
    <lineage>
        <taxon>Bacteria</taxon>
        <taxon>Bacillati</taxon>
        <taxon>Actinomycetota</taxon>
        <taxon>Actinomycetes</taxon>
        <taxon>Bifidobacteriales</taxon>
        <taxon>Bifidobacteriaceae</taxon>
        <taxon>Bifidobacterium</taxon>
    </lineage>
</organism>
<keyword evidence="2 7" id="KW-0813">Transport</keyword>
<accession>A0A076JES0</accession>
<evidence type="ECO:0000313" key="10">
    <source>
        <dbReference type="EMBL" id="MCQ4792976.1"/>
    </source>
</evidence>
<reference evidence="11 12" key="1">
    <citation type="journal article" date="2016" name="Sci. Rep.">
        <title>Evaluation of genetic diversity among strains of the human gut commensal Bifidobacterium adolescentis.</title>
        <authorList>
            <person name="Duranti S."/>
            <person name="Milani C."/>
            <person name="Lugli G.A."/>
            <person name="Mancabelli L."/>
            <person name="Turroni F."/>
            <person name="Ferrario C."/>
            <person name="Mangifesta M."/>
            <person name="Viappiani A."/>
            <person name="Sanchez B."/>
            <person name="Margolles A."/>
            <person name="van Sinderen D."/>
            <person name="Ventura M."/>
        </authorList>
    </citation>
    <scope>NUCLEOTIDE SEQUENCE [LARGE SCALE GENOMIC DNA]</scope>
    <source>
        <strain evidence="11 12">AL46-7</strain>
    </source>
</reference>
<dbReference type="Proteomes" id="UP000193208">
    <property type="component" value="Unassembled WGS sequence"/>
</dbReference>
<evidence type="ECO:0000256" key="4">
    <source>
        <dbReference type="ARBA" id="ARBA00022692"/>
    </source>
</evidence>
<dbReference type="InterPro" id="IPR035906">
    <property type="entry name" value="MetI-like_sf"/>
</dbReference>
<dbReference type="Proteomes" id="UP000886943">
    <property type="component" value="Unassembled WGS sequence"/>
</dbReference>
<feature type="transmembrane region" description="Helical" evidence="7">
    <location>
        <begin position="262"/>
        <end position="283"/>
    </location>
</feature>
<evidence type="ECO:0000259" key="8">
    <source>
        <dbReference type="PROSITE" id="PS50928"/>
    </source>
</evidence>
<dbReference type="PROSITE" id="PS50928">
    <property type="entry name" value="ABC_TM1"/>
    <property type="match status" value="1"/>
</dbReference>
<dbReference type="GO" id="GO:0055085">
    <property type="term" value="P:transmembrane transport"/>
    <property type="evidence" value="ECO:0007669"/>
    <property type="project" value="InterPro"/>
</dbReference>
<evidence type="ECO:0000256" key="3">
    <source>
        <dbReference type="ARBA" id="ARBA00022475"/>
    </source>
</evidence>
<keyword evidence="3" id="KW-1003">Cell membrane</keyword>